<dbReference type="Gene3D" id="3.40.1000.10">
    <property type="entry name" value="Mog1/PsbP, alpha/beta/alpha sandwich"/>
    <property type="match status" value="1"/>
</dbReference>
<feature type="domain" description="PsbP C-terminal" evidence="2">
    <location>
        <begin position="120"/>
        <end position="303"/>
    </location>
</feature>
<protein>
    <submittedName>
        <fullName evidence="3">G9831 protein</fullName>
    </submittedName>
</protein>
<evidence type="ECO:0000313" key="3">
    <source>
        <dbReference type="EMBL" id="CAL5226947.1"/>
    </source>
</evidence>
<gene>
    <name evidence="3" type="primary">g9831</name>
    <name evidence="3" type="ORF">VP750_LOCUS8853</name>
</gene>
<comment type="caution">
    <text evidence="3">The sequence shown here is derived from an EMBL/GenBank/DDBJ whole genome shotgun (WGS) entry which is preliminary data.</text>
</comment>
<sequence length="317" mass="34827">MCRCNTTHCFTEALRCPSRRSRGPVCLRCQNNTEKSSQSGGSSAPDTGRTKSQLNLQDPVETIAWGGNLPSRRRAITGGLSGLAIILASNFGGITGGLLSLDGGQLAGRLKADALFPVAGYKRCLDTQNGYEFRYPSRWLADQQLYRRAAERIEQRTGLDPPSAARSRQKRRQVSEPTAAFGPPGSTGEENVSVIVAPIGQSFRLQDLGDASSAAQRFLSTTVAPEGSDKQARLLKASERLDESGELYYTCEFTVQSPKFFRHNLSVYAVRNGLLYTLNGQCREERWEQLKDDMEVSARSFHILGSRTDIPGWGSRL</sequence>
<organism evidence="3 4">
    <name type="scientific">Coccomyxa viridis</name>
    <dbReference type="NCBI Taxonomy" id="1274662"/>
    <lineage>
        <taxon>Eukaryota</taxon>
        <taxon>Viridiplantae</taxon>
        <taxon>Chlorophyta</taxon>
        <taxon>core chlorophytes</taxon>
        <taxon>Trebouxiophyceae</taxon>
        <taxon>Trebouxiophyceae incertae sedis</taxon>
        <taxon>Coccomyxaceae</taxon>
        <taxon>Coccomyxa</taxon>
    </lineage>
</organism>
<dbReference type="PANTHER" id="PTHR31407:SF16">
    <property type="entry name" value="PSBP DOMAIN-CONTAINING PROTEIN 7, CHLOROPLASTIC"/>
    <property type="match status" value="1"/>
</dbReference>
<dbReference type="InterPro" id="IPR016123">
    <property type="entry name" value="Mog1/PsbP_a/b/a-sand"/>
</dbReference>
<dbReference type="Pfam" id="PF01789">
    <property type="entry name" value="PsbP"/>
    <property type="match status" value="1"/>
</dbReference>
<keyword evidence="4" id="KW-1185">Reference proteome</keyword>
<evidence type="ECO:0000313" key="4">
    <source>
        <dbReference type="Proteomes" id="UP001497392"/>
    </source>
</evidence>
<evidence type="ECO:0000259" key="2">
    <source>
        <dbReference type="Pfam" id="PF01789"/>
    </source>
</evidence>
<dbReference type="InterPro" id="IPR002683">
    <property type="entry name" value="PsbP_C"/>
</dbReference>
<feature type="region of interest" description="Disordered" evidence="1">
    <location>
        <begin position="32"/>
        <end position="55"/>
    </location>
</feature>
<dbReference type="SUPFAM" id="SSF55724">
    <property type="entry name" value="Mog1p/PsbP-like"/>
    <property type="match status" value="1"/>
</dbReference>
<dbReference type="EMBL" id="CAXHTA020000016">
    <property type="protein sequence ID" value="CAL5226947.1"/>
    <property type="molecule type" value="Genomic_DNA"/>
</dbReference>
<reference evidence="3 4" key="1">
    <citation type="submission" date="2024-06" db="EMBL/GenBank/DDBJ databases">
        <authorList>
            <person name="Kraege A."/>
            <person name="Thomma B."/>
        </authorList>
    </citation>
    <scope>NUCLEOTIDE SEQUENCE [LARGE SCALE GENOMIC DNA]</scope>
</reference>
<dbReference type="PANTHER" id="PTHR31407">
    <property type="match status" value="1"/>
</dbReference>
<accession>A0ABP1G492</accession>
<dbReference type="NCBIfam" id="NF040946">
    <property type="entry name" value="PSII_PsbP"/>
    <property type="match status" value="1"/>
</dbReference>
<name>A0ABP1G492_9CHLO</name>
<feature type="region of interest" description="Disordered" evidence="1">
    <location>
        <begin position="153"/>
        <end position="188"/>
    </location>
</feature>
<proteinExistence type="predicted"/>
<dbReference type="Proteomes" id="UP001497392">
    <property type="component" value="Unassembled WGS sequence"/>
</dbReference>
<evidence type="ECO:0000256" key="1">
    <source>
        <dbReference type="SAM" id="MobiDB-lite"/>
    </source>
</evidence>